<dbReference type="GO" id="GO:0051603">
    <property type="term" value="P:proteolysis involved in protein catabolic process"/>
    <property type="evidence" value="ECO:0007669"/>
    <property type="project" value="TreeGrafter"/>
</dbReference>
<dbReference type="InterPro" id="IPR019489">
    <property type="entry name" value="Clp_ATPase_C"/>
</dbReference>
<dbReference type="InterPro" id="IPR003959">
    <property type="entry name" value="ATPase_AAA_core"/>
</dbReference>
<dbReference type="GO" id="GO:0005524">
    <property type="term" value="F:ATP binding"/>
    <property type="evidence" value="ECO:0007669"/>
    <property type="project" value="UniProtKB-KW"/>
</dbReference>
<dbReference type="AlphaFoldDB" id="A0A9W7L1X3"/>
<comment type="caution">
    <text evidence="10">The sequence shown here is derived from an EMBL/GenBank/DDBJ whole genome shotgun (WGS) entry which is preliminary data.</text>
</comment>
<evidence type="ECO:0000313" key="11">
    <source>
        <dbReference type="Proteomes" id="UP001165065"/>
    </source>
</evidence>
<gene>
    <name evidence="10" type="ORF">TrCOL_g11278</name>
</gene>
<evidence type="ECO:0000256" key="7">
    <source>
        <dbReference type="SAM" id="MobiDB-lite"/>
    </source>
</evidence>
<dbReference type="Proteomes" id="UP001165065">
    <property type="component" value="Unassembled WGS sequence"/>
</dbReference>
<dbReference type="Pfam" id="PF00004">
    <property type="entry name" value="AAA"/>
    <property type="match status" value="1"/>
</dbReference>
<proteinExistence type="inferred from homology"/>
<evidence type="ECO:0000256" key="4">
    <source>
        <dbReference type="ARBA" id="ARBA00022741"/>
    </source>
</evidence>
<keyword evidence="4" id="KW-0547">Nucleotide-binding</keyword>
<dbReference type="InterPro" id="IPR027417">
    <property type="entry name" value="P-loop_NTPase"/>
</dbReference>
<dbReference type="NCBIfam" id="NF003544">
    <property type="entry name" value="PRK05201.1"/>
    <property type="match status" value="1"/>
</dbReference>
<evidence type="ECO:0000313" key="10">
    <source>
        <dbReference type="EMBL" id="GMI23534.1"/>
    </source>
</evidence>
<organism evidence="10 11">
    <name type="scientific">Triparma columacea</name>
    <dbReference type="NCBI Taxonomy" id="722753"/>
    <lineage>
        <taxon>Eukaryota</taxon>
        <taxon>Sar</taxon>
        <taxon>Stramenopiles</taxon>
        <taxon>Ochrophyta</taxon>
        <taxon>Bolidophyceae</taxon>
        <taxon>Parmales</taxon>
        <taxon>Triparmaceae</taxon>
        <taxon>Triparma</taxon>
    </lineage>
</organism>
<feature type="compositionally biased region" description="Acidic residues" evidence="7">
    <location>
        <begin position="73"/>
        <end position="84"/>
    </location>
</feature>
<keyword evidence="11" id="KW-1185">Reference proteome</keyword>
<keyword evidence="5" id="KW-0067">ATP-binding</keyword>
<comment type="similarity">
    <text evidence="2">Belongs to the ClpX chaperone family. HslU subfamily.</text>
</comment>
<name>A0A9W7L1X3_9STRA</name>
<evidence type="ECO:0000259" key="9">
    <source>
        <dbReference type="SMART" id="SM01086"/>
    </source>
</evidence>
<feature type="region of interest" description="Disordered" evidence="7">
    <location>
        <begin position="49"/>
        <end position="108"/>
    </location>
</feature>
<feature type="domain" description="Clp ATPase C-terminal" evidence="9">
    <location>
        <begin position="439"/>
        <end position="534"/>
    </location>
</feature>
<evidence type="ECO:0000256" key="2">
    <source>
        <dbReference type="ARBA" id="ARBA00009771"/>
    </source>
</evidence>
<accession>A0A9W7L1X3</accession>
<dbReference type="Pfam" id="PF10431">
    <property type="entry name" value="ClpB_D2-small"/>
    <property type="match status" value="1"/>
</dbReference>
<evidence type="ECO:0000256" key="3">
    <source>
        <dbReference type="ARBA" id="ARBA00022490"/>
    </source>
</evidence>
<protein>
    <submittedName>
        <fullName evidence="10">Uncharacterized protein</fullName>
    </submittedName>
</protein>
<dbReference type="PANTHER" id="PTHR48102:SF3">
    <property type="entry name" value="ATP-DEPENDENT PROTEASE ATPASE SUBUNIT HSLU"/>
    <property type="match status" value="1"/>
</dbReference>
<reference evidence="11" key="1">
    <citation type="journal article" date="2023" name="Commun. Biol.">
        <title>Genome analysis of Parmales, the sister group of diatoms, reveals the evolutionary specialization of diatoms from phago-mixotrophs to photoautotrophs.</title>
        <authorList>
            <person name="Ban H."/>
            <person name="Sato S."/>
            <person name="Yoshikawa S."/>
            <person name="Yamada K."/>
            <person name="Nakamura Y."/>
            <person name="Ichinomiya M."/>
            <person name="Sato N."/>
            <person name="Blanc-Mathieu R."/>
            <person name="Endo H."/>
            <person name="Kuwata A."/>
            <person name="Ogata H."/>
        </authorList>
    </citation>
    <scope>NUCLEOTIDE SEQUENCE [LARGE SCALE GENOMIC DNA]</scope>
</reference>
<dbReference type="GO" id="GO:0016887">
    <property type="term" value="F:ATP hydrolysis activity"/>
    <property type="evidence" value="ECO:0007669"/>
    <property type="project" value="InterPro"/>
</dbReference>
<dbReference type="EMBL" id="BRYA01000571">
    <property type="protein sequence ID" value="GMI23534.1"/>
    <property type="molecule type" value="Genomic_DNA"/>
</dbReference>
<dbReference type="Pfam" id="PF07724">
    <property type="entry name" value="AAA_2"/>
    <property type="match status" value="1"/>
</dbReference>
<dbReference type="FunFam" id="3.40.50.300:FF:000213">
    <property type="entry name" value="ATP-dependent protease ATPase subunit HslU"/>
    <property type="match status" value="1"/>
</dbReference>
<evidence type="ECO:0000256" key="6">
    <source>
        <dbReference type="ARBA" id="ARBA00023186"/>
    </source>
</evidence>
<dbReference type="GO" id="GO:0009376">
    <property type="term" value="C:HslUV protease complex"/>
    <property type="evidence" value="ECO:0007669"/>
    <property type="project" value="InterPro"/>
</dbReference>
<evidence type="ECO:0000256" key="1">
    <source>
        <dbReference type="ARBA" id="ARBA00004496"/>
    </source>
</evidence>
<evidence type="ECO:0000256" key="5">
    <source>
        <dbReference type="ARBA" id="ARBA00022840"/>
    </source>
</evidence>
<dbReference type="Gene3D" id="3.40.50.300">
    <property type="entry name" value="P-loop containing nucleotide triphosphate hydrolases"/>
    <property type="match status" value="2"/>
</dbReference>
<dbReference type="SMART" id="SM00382">
    <property type="entry name" value="AAA"/>
    <property type="match status" value="1"/>
</dbReference>
<dbReference type="PANTHER" id="PTHR48102">
    <property type="entry name" value="ATP-DEPENDENT CLP PROTEASE ATP-BINDING SUBUNIT CLPX-LIKE, MITOCHONDRIAL-RELATED"/>
    <property type="match status" value="1"/>
</dbReference>
<dbReference type="FunFam" id="3.40.50.300:FF:000220">
    <property type="entry name" value="ATP-dependent protease ATPase subunit HslU"/>
    <property type="match status" value="1"/>
</dbReference>
<dbReference type="OrthoDB" id="1721884at2759"/>
<sequence>MLSSSSRCVANVLRRSHIGSNISHYQSPKSNSDKLLCFWYSNKGVSGGRVGSGLSSSHRAPNRRFMSTTTLGSDDDDEADEEVAGEGSEKQTTDDEESDSPASASTSLSFTSALKPTEVVKALDDHIVGQGDAKRAVAIALRNRWRRKQLPDEFKPEVIPKNILMIGPTGCGKTEIARRLAKLSQAPFIKVEATKFTEVGFHGRDVDQIIRDLLDISINLTKKRKTEIMREEAKLVVEEKILDKLTGPHGRVDSKKSFRGLLRDGKLEDRPIEVEIPEDRGGDKNGVIQIDQSNPMTVNELLGGFQKLAGGKAQAQKKKMKVKDARPIIEEMELEKLLDMGDIKKEAITAVEDSGIVFIDEIDKICSSGDYRGADASAEGVQRDLLPLIEGSTVSTKHGNVNTDFILFISSGAFHSCKPSDLLAELQGRLPIRVNLNGLTEDDMYRILTEPVTNMIRQQVELLATEGVELVFEDDAIREIARVAARMNKTVENIGARRLHTVVERIVEELSFEAPEMEQGSVITVTKEIVKERVSDMLVDSDLSRFIL</sequence>
<dbReference type="SMART" id="SM01086">
    <property type="entry name" value="ClpB_D2-small"/>
    <property type="match status" value="1"/>
</dbReference>
<keyword evidence="3" id="KW-0963">Cytoplasm</keyword>
<feature type="domain" description="AAA+ ATPase" evidence="8">
    <location>
        <begin position="159"/>
        <end position="440"/>
    </location>
</feature>
<dbReference type="InterPro" id="IPR050052">
    <property type="entry name" value="ATP-dep_Clp_protease_ClpX"/>
</dbReference>
<dbReference type="InterPro" id="IPR003593">
    <property type="entry name" value="AAA+_ATPase"/>
</dbReference>
<comment type="subcellular location">
    <subcellularLocation>
        <location evidence="1">Cytoplasm</location>
    </subcellularLocation>
</comment>
<dbReference type="Gene3D" id="1.10.8.60">
    <property type="match status" value="1"/>
</dbReference>
<dbReference type="SUPFAM" id="SSF52540">
    <property type="entry name" value="P-loop containing nucleoside triphosphate hydrolases"/>
    <property type="match status" value="1"/>
</dbReference>
<evidence type="ECO:0000259" key="8">
    <source>
        <dbReference type="SMART" id="SM00382"/>
    </source>
</evidence>
<dbReference type="GO" id="GO:0008233">
    <property type="term" value="F:peptidase activity"/>
    <property type="evidence" value="ECO:0007669"/>
    <property type="project" value="InterPro"/>
</dbReference>
<keyword evidence="6" id="KW-0143">Chaperone</keyword>
<dbReference type="NCBIfam" id="TIGR00390">
    <property type="entry name" value="hslU"/>
    <property type="match status" value="1"/>
</dbReference>
<dbReference type="InterPro" id="IPR004491">
    <property type="entry name" value="HslU"/>
</dbReference>